<dbReference type="Proteomes" id="UP001138500">
    <property type="component" value="Unassembled WGS sequence"/>
</dbReference>
<evidence type="ECO:0000256" key="4">
    <source>
        <dbReference type="ARBA" id="ARBA00022676"/>
    </source>
</evidence>
<feature type="transmembrane region" description="Helical" evidence="10">
    <location>
        <begin position="347"/>
        <end position="365"/>
    </location>
</feature>
<keyword evidence="8 10" id="KW-1133">Transmembrane helix</keyword>
<keyword evidence="7 10" id="KW-0256">Endoplasmic reticulum</keyword>
<dbReference type="EC" id="2.4.1.-" evidence="10"/>
<dbReference type="GO" id="GO:0006487">
    <property type="term" value="P:protein N-linked glycosylation"/>
    <property type="evidence" value="ECO:0007669"/>
    <property type="project" value="TreeGrafter"/>
</dbReference>
<sequence length="1044" mass="118188">MAPKQVVRQRFKPPDAPDPSSPSRSPPSRAPGKQVIPKAPFLLDPRIAFYVLFTSHALAALFHPIQDCDEVFNYWEPTHYLTHGHGFQTWEYSPEYAIRSWTYVVLHAIITLPVKLLGGGKMLEFYVLRIFLAFICALCETRLYSKVAATLNPRVAVTLVGVLCTSPGLWHASIAYLPSSFAMYFTALGIAAFLDWRGGLRTAQGIWMFGLAATLGWPFAAALSIPFLFEEALLGLLNDSAGKKALFWRVVDGVVRTLCFLAAQIGLDAFFYKKLQVVPLNIVMYNVLSASKGKGPDIYGTEPWHFYLRNLFLNFHFWLPLALLALPLLLAQNYLSMKSGAMKTTRFRGIIFTLPFYLWLGIFTLQPHKEERFMYPAYPALALNAAISMHIILANIGSTDPRDMVAKIPVQIRLFAVLVFLFGGMAVSLFRTLGTITAFGAPLAIYQPLHRPGVSKLGDTVCLGKEWYRFPTHYLLPEGVRAKFIKSEFEGLLPGEFSEAAKGFGLFPGTWLVPPGMNDENREDPGKYTDVRHCSFIVDSQLPSTEVTSLEPSYINDRETWEQLQCLPFMDAASTGIVGRLGWVPDLPFIPERFRRVWGEYCLLRRKKKQTPEKRMDGVPGIEHLSNVREQNPVSIKLYALLAFAAILVAIKLFNVKRRAEQDCNARRSTPQREKPTSVETSDEKRSTPREFAWTPSDFKRPTAEPYKDWSVTDTKPLPYRPFRYGPYHITMGLRSMDWNDWIELDNQYLHFHSTKARRIAERGSKCIRTAPETQVQDAAVELLEELCAYLPERYPSMFRRTDVGVDNLVTHESFHIANLTVNGNQEDPMALCARLVQDDLAIMFERQDGQYYLLAAAILLAGFWRLEDKFGMSLSDIHTSGSVPGYESKLEKGMMNFFRRLRPSAPMVRNNYFIQVDDDLAWSHSIGAEDAEHISWATAAKDTPAERMYFRSERQSLRRLPRSGGVAFTIRTYFVPVVEMAGEVGVPGRLASAVRSWGEEVAGYKGRERFAGSLGKFLEGRHREQVGRGVVGERQEEGRGYPW</sequence>
<feature type="transmembrane region" description="Helical" evidence="10">
    <location>
        <begin position="126"/>
        <end position="144"/>
    </location>
</feature>
<feature type="compositionally biased region" description="Basic and acidic residues" evidence="11">
    <location>
        <begin position="662"/>
        <end position="689"/>
    </location>
</feature>
<dbReference type="PANTHER" id="PTHR22760">
    <property type="entry name" value="GLYCOSYLTRANSFERASE"/>
    <property type="match status" value="1"/>
</dbReference>
<keyword evidence="13" id="KW-1185">Reference proteome</keyword>
<keyword evidence="9 10" id="KW-0472">Membrane</keyword>
<dbReference type="InterPro" id="IPR021848">
    <property type="entry name" value="HODM_asu-like"/>
</dbReference>
<feature type="region of interest" description="Disordered" evidence="11">
    <location>
        <begin position="662"/>
        <end position="700"/>
    </location>
</feature>
<dbReference type="GO" id="GO:0005789">
    <property type="term" value="C:endoplasmic reticulum membrane"/>
    <property type="evidence" value="ECO:0007669"/>
    <property type="project" value="UniProtKB-SubCell"/>
</dbReference>
<accession>A0A9W7T2N6</accession>
<dbReference type="AlphaFoldDB" id="A0A9W7T2N6"/>
<organism evidence="12 13">
    <name type="scientific">Teratosphaeria destructans</name>
    <dbReference type="NCBI Taxonomy" id="418781"/>
    <lineage>
        <taxon>Eukaryota</taxon>
        <taxon>Fungi</taxon>
        <taxon>Dikarya</taxon>
        <taxon>Ascomycota</taxon>
        <taxon>Pezizomycotina</taxon>
        <taxon>Dothideomycetes</taxon>
        <taxon>Dothideomycetidae</taxon>
        <taxon>Mycosphaerellales</taxon>
        <taxon>Teratosphaeriaceae</taxon>
        <taxon>Teratosphaeria</taxon>
    </lineage>
</organism>
<evidence type="ECO:0000256" key="3">
    <source>
        <dbReference type="ARBA" id="ARBA00007063"/>
    </source>
</evidence>
<feature type="transmembrane region" description="Helical" evidence="10">
    <location>
        <begin position="96"/>
        <end position="114"/>
    </location>
</feature>
<evidence type="ECO:0000256" key="7">
    <source>
        <dbReference type="ARBA" id="ARBA00022824"/>
    </source>
</evidence>
<feature type="transmembrane region" description="Helical" evidence="10">
    <location>
        <begin position="206"/>
        <end position="229"/>
    </location>
</feature>
<evidence type="ECO:0000256" key="8">
    <source>
        <dbReference type="ARBA" id="ARBA00022989"/>
    </source>
</evidence>
<evidence type="ECO:0000313" key="13">
    <source>
        <dbReference type="Proteomes" id="UP001138500"/>
    </source>
</evidence>
<comment type="caution">
    <text evidence="12">The sequence shown here is derived from an EMBL/GenBank/DDBJ whole genome shotgun (WGS) entry which is preliminary data.</text>
</comment>
<evidence type="ECO:0000256" key="2">
    <source>
        <dbReference type="ARBA" id="ARBA00004922"/>
    </source>
</evidence>
<dbReference type="EMBL" id="RIBY02000001">
    <property type="protein sequence ID" value="KAH9845800.1"/>
    <property type="molecule type" value="Genomic_DNA"/>
</dbReference>
<evidence type="ECO:0000256" key="6">
    <source>
        <dbReference type="ARBA" id="ARBA00022692"/>
    </source>
</evidence>
<evidence type="ECO:0000256" key="11">
    <source>
        <dbReference type="SAM" id="MobiDB-lite"/>
    </source>
</evidence>
<feature type="transmembrane region" description="Helical" evidence="10">
    <location>
        <begin position="315"/>
        <end position="335"/>
    </location>
</feature>
<feature type="transmembrane region" description="Helical" evidence="10">
    <location>
        <begin position="377"/>
        <end position="398"/>
    </location>
</feature>
<comment type="pathway">
    <text evidence="2">Protein modification; protein glycosylation.</text>
</comment>
<reference evidence="12 13" key="1">
    <citation type="journal article" date="2018" name="IMA Fungus">
        <title>IMA Genome-F 10: Nine draft genome sequences of Claviceps purpurea s.lat., including C. arundinis, C. humidiphila, and C. cf. spartinae, pseudomolecules for the pitch canker pathogen Fusarium circinatum, draft genome of Davidsoniella eucalypti, Grosmannia galeiformis, Quambalaria eucalypti, and Teratosphaeria destructans.</title>
        <authorList>
            <person name="Wingfield B.D."/>
            <person name="Liu M."/>
            <person name="Nguyen H.D."/>
            <person name="Lane F.A."/>
            <person name="Morgan S.W."/>
            <person name="De Vos L."/>
            <person name="Wilken P.M."/>
            <person name="Duong T.A."/>
            <person name="Aylward J."/>
            <person name="Coetzee M.P."/>
            <person name="Dadej K."/>
            <person name="De Beer Z.W."/>
            <person name="Findlay W."/>
            <person name="Havenga M."/>
            <person name="Kolarik M."/>
            <person name="Menzies J.G."/>
            <person name="Naidoo K."/>
            <person name="Pochopski O."/>
            <person name="Shoukouhi P."/>
            <person name="Santana Q.C."/>
            <person name="Seifert K.A."/>
            <person name="Soal N."/>
            <person name="Steenkamp E.T."/>
            <person name="Tatham C.T."/>
            <person name="van der Nest M.A."/>
            <person name="Wingfield M.J."/>
        </authorList>
    </citation>
    <scope>NUCLEOTIDE SEQUENCE [LARGE SCALE GENOMIC DNA]</scope>
    <source>
        <strain evidence="12">CMW44962</strain>
    </source>
</reference>
<evidence type="ECO:0000256" key="10">
    <source>
        <dbReference type="RuleBase" id="RU363075"/>
    </source>
</evidence>
<keyword evidence="4 10" id="KW-0328">Glycosyltransferase</keyword>
<keyword evidence="5" id="KW-0808">Transferase</keyword>
<protein>
    <recommendedName>
        <fullName evidence="10">Mannosyltransferase</fullName>
        <ecNumber evidence="10">2.4.1.-</ecNumber>
    </recommendedName>
</protein>
<evidence type="ECO:0000256" key="5">
    <source>
        <dbReference type="ARBA" id="ARBA00022679"/>
    </source>
</evidence>
<evidence type="ECO:0000313" key="12">
    <source>
        <dbReference type="EMBL" id="KAH9845800.1"/>
    </source>
</evidence>
<feature type="transmembrane region" description="Helical" evidence="10">
    <location>
        <begin position="47"/>
        <end position="65"/>
    </location>
</feature>
<comment type="similarity">
    <text evidence="3 10">Belongs to the glycosyltransferase 22 family.</text>
</comment>
<feature type="region of interest" description="Disordered" evidence="11">
    <location>
        <begin position="1"/>
        <end position="33"/>
    </location>
</feature>
<dbReference type="OrthoDB" id="497541at2759"/>
<dbReference type="InterPro" id="IPR005599">
    <property type="entry name" value="GPI_mannosylTrfase"/>
</dbReference>
<evidence type="ECO:0000256" key="9">
    <source>
        <dbReference type="ARBA" id="ARBA00023136"/>
    </source>
</evidence>
<gene>
    <name evidence="12" type="ORF">Tdes44962_MAKER00010</name>
</gene>
<feature type="transmembrane region" description="Helical" evidence="10">
    <location>
        <begin position="175"/>
        <end position="194"/>
    </location>
</feature>
<comment type="subcellular location">
    <subcellularLocation>
        <location evidence="1 10">Endoplasmic reticulum membrane</location>
        <topology evidence="1 10">Multi-pass membrane protein</topology>
    </subcellularLocation>
</comment>
<feature type="compositionally biased region" description="Pro residues" evidence="11">
    <location>
        <begin position="14"/>
        <end position="29"/>
    </location>
</feature>
<keyword evidence="6 10" id="KW-0812">Transmembrane</keyword>
<dbReference type="PANTHER" id="PTHR22760:SF2">
    <property type="entry name" value="ALPHA-1,2-MANNOSYLTRANSFERASE ALG9"/>
    <property type="match status" value="1"/>
</dbReference>
<dbReference type="Pfam" id="PF03901">
    <property type="entry name" value="Glyco_transf_22"/>
    <property type="match status" value="1"/>
</dbReference>
<evidence type="ECO:0000256" key="1">
    <source>
        <dbReference type="ARBA" id="ARBA00004477"/>
    </source>
</evidence>
<name>A0A9W7T2N6_9PEZI</name>
<dbReference type="GO" id="GO:0000026">
    <property type="term" value="F:alpha-1,2-mannosyltransferase activity"/>
    <property type="evidence" value="ECO:0007669"/>
    <property type="project" value="TreeGrafter"/>
</dbReference>
<feature type="transmembrane region" description="Helical" evidence="10">
    <location>
        <begin position="410"/>
        <end position="430"/>
    </location>
</feature>
<reference evidence="12 13" key="2">
    <citation type="journal article" date="2021" name="Curr. Genet.">
        <title>Genetic response to nitrogen starvation in the aggressive Eucalyptus foliar pathogen Teratosphaeria destructans.</title>
        <authorList>
            <person name="Havenga M."/>
            <person name="Wingfield B.D."/>
            <person name="Wingfield M.J."/>
            <person name="Dreyer L.L."/>
            <person name="Roets F."/>
            <person name="Aylward J."/>
        </authorList>
    </citation>
    <scope>NUCLEOTIDE SEQUENCE [LARGE SCALE GENOMIC DNA]</scope>
    <source>
        <strain evidence="12">CMW44962</strain>
    </source>
</reference>
<proteinExistence type="inferred from homology"/>
<dbReference type="Pfam" id="PF11927">
    <property type="entry name" value="HODM_asu-like"/>
    <property type="match status" value="1"/>
</dbReference>